<dbReference type="Proteomes" id="UP001596113">
    <property type="component" value="Unassembled WGS sequence"/>
</dbReference>
<dbReference type="PROSITE" id="PS01124">
    <property type="entry name" value="HTH_ARAC_FAMILY_2"/>
    <property type="match status" value="1"/>
</dbReference>
<comment type="caution">
    <text evidence="5">The sequence shown here is derived from an EMBL/GenBank/DDBJ whole genome shotgun (WGS) entry which is preliminary data.</text>
</comment>
<keyword evidence="3" id="KW-0804">Transcription</keyword>
<dbReference type="SUPFAM" id="SSF51215">
    <property type="entry name" value="Regulatory protein AraC"/>
    <property type="match status" value="1"/>
</dbReference>
<dbReference type="EMBL" id="JBHSMI010000052">
    <property type="protein sequence ID" value="MFC5406186.1"/>
    <property type="molecule type" value="Genomic_DNA"/>
</dbReference>
<dbReference type="Gene3D" id="2.60.120.10">
    <property type="entry name" value="Jelly Rolls"/>
    <property type="match status" value="1"/>
</dbReference>
<dbReference type="Pfam" id="PF02311">
    <property type="entry name" value="AraC_binding"/>
    <property type="match status" value="1"/>
</dbReference>
<dbReference type="InterPro" id="IPR009057">
    <property type="entry name" value="Homeodomain-like_sf"/>
</dbReference>
<dbReference type="RefSeq" id="WP_378138149.1">
    <property type="nucleotide sequence ID" value="NZ_JBHSMI010000052.1"/>
</dbReference>
<reference evidence="6" key="1">
    <citation type="journal article" date="2019" name="Int. J. Syst. Evol. Microbiol.">
        <title>The Global Catalogue of Microorganisms (GCM) 10K type strain sequencing project: providing services to taxonomists for standard genome sequencing and annotation.</title>
        <authorList>
            <consortium name="The Broad Institute Genomics Platform"/>
            <consortium name="The Broad Institute Genome Sequencing Center for Infectious Disease"/>
            <person name="Wu L."/>
            <person name="Ma J."/>
        </authorList>
    </citation>
    <scope>NUCLEOTIDE SEQUENCE [LARGE SCALE GENOMIC DNA]</scope>
    <source>
        <strain evidence="6">CGMCC 1.18575</strain>
    </source>
</reference>
<dbReference type="Gene3D" id="1.10.10.60">
    <property type="entry name" value="Homeodomain-like"/>
    <property type="match status" value="2"/>
</dbReference>
<organism evidence="5 6">
    <name type="scientific">Cohnella soli</name>
    <dbReference type="NCBI Taxonomy" id="425005"/>
    <lineage>
        <taxon>Bacteria</taxon>
        <taxon>Bacillati</taxon>
        <taxon>Bacillota</taxon>
        <taxon>Bacilli</taxon>
        <taxon>Bacillales</taxon>
        <taxon>Paenibacillaceae</taxon>
        <taxon>Cohnella</taxon>
    </lineage>
</organism>
<dbReference type="InterPro" id="IPR018060">
    <property type="entry name" value="HTH_AraC"/>
</dbReference>
<dbReference type="PANTHER" id="PTHR43280:SF30">
    <property type="entry name" value="MMSAB OPERON REGULATORY PROTEIN"/>
    <property type="match status" value="1"/>
</dbReference>
<feature type="domain" description="HTH araC/xylS-type" evidence="4">
    <location>
        <begin position="155"/>
        <end position="253"/>
    </location>
</feature>
<dbReference type="SUPFAM" id="SSF46689">
    <property type="entry name" value="Homeodomain-like"/>
    <property type="match status" value="2"/>
</dbReference>
<evidence type="ECO:0000313" key="5">
    <source>
        <dbReference type="EMBL" id="MFC5406186.1"/>
    </source>
</evidence>
<dbReference type="InterPro" id="IPR003313">
    <property type="entry name" value="AraC-bd"/>
</dbReference>
<protein>
    <submittedName>
        <fullName evidence="5">Helix-turn-helix domain-containing protein</fullName>
    </submittedName>
</protein>
<name>A0ABW0I1A4_9BACL</name>
<keyword evidence="6" id="KW-1185">Reference proteome</keyword>
<dbReference type="InterPro" id="IPR037923">
    <property type="entry name" value="HTH-like"/>
</dbReference>
<dbReference type="PANTHER" id="PTHR43280">
    <property type="entry name" value="ARAC-FAMILY TRANSCRIPTIONAL REGULATOR"/>
    <property type="match status" value="1"/>
</dbReference>
<evidence type="ECO:0000256" key="1">
    <source>
        <dbReference type="ARBA" id="ARBA00023015"/>
    </source>
</evidence>
<evidence type="ECO:0000256" key="2">
    <source>
        <dbReference type="ARBA" id="ARBA00023125"/>
    </source>
</evidence>
<keyword evidence="2" id="KW-0238">DNA-binding</keyword>
<evidence type="ECO:0000256" key="3">
    <source>
        <dbReference type="ARBA" id="ARBA00023163"/>
    </source>
</evidence>
<keyword evidence="1" id="KW-0805">Transcription regulation</keyword>
<dbReference type="InterPro" id="IPR014710">
    <property type="entry name" value="RmlC-like_jellyroll"/>
</dbReference>
<dbReference type="Pfam" id="PF12833">
    <property type="entry name" value="HTH_18"/>
    <property type="match status" value="1"/>
</dbReference>
<gene>
    <name evidence="5" type="ORF">ACFPOF_25890</name>
</gene>
<accession>A0ABW0I1A4</accession>
<evidence type="ECO:0000259" key="4">
    <source>
        <dbReference type="PROSITE" id="PS01124"/>
    </source>
</evidence>
<dbReference type="SMART" id="SM00342">
    <property type="entry name" value="HTH_ARAC"/>
    <property type="match status" value="1"/>
</dbReference>
<dbReference type="PROSITE" id="PS00041">
    <property type="entry name" value="HTH_ARAC_FAMILY_1"/>
    <property type="match status" value="1"/>
</dbReference>
<evidence type="ECO:0000313" key="6">
    <source>
        <dbReference type="Proteomes" id="UP001596113"/>
    </source>
</evidence>
<dbReference type="InterPro" id="IPR018062">
    <property type="entry name" value="HTH_AraC-typ_CS"/>
</dbReference>
<sequence length="259" mass="29611">MHIRSFIGTHEKEWEDPHAFRHESLELTNIVEGSGLFRWGEKEIPVSAGHIVLIPPDVAHSFHAVTAIRFAVILMDGLPQATRELFDRLLLNGEPTVIALSPFDQEQYAQLFKQWLRIASSKLKDPERSYEAWLDMLLLFVSEHSQAGTQAQSVAHIADYIRTNLDIGLQIGDLAEKAGLSEEGFRKRFMKAYGMTPKQYHQMCKMTEAKWLLSSSDKDMQAIAEAIGFGQLHSFSTWFKQLEGCSPSEWRKAQRLYHH</sequence>
<proteinExistence type="predicted"/>